<dbReference type="AlphaFoldDB" id="A0AA42ATR1"/>
<feature type="domain" description="Peptidase A1" evidence="9">
    <location>
        <begin position="104"/>
        <end position="466"/>
    </location>
</feature>
<feature type="chain" id="PRO_5041352454" description="Peptidase A1 domain-containing protein" evidence="8">
    <location>
        <begin position="25"/>
        <end position="473"/>
    </location>
</feature>
<dbReference type="InterPro" id="IPR032799">
    <property type="entry name" value="TAXi_C"/>
</dbReference>
<dbReference type="PROSITE" id="PS51767">
    <property type="entry name" value="PEPTIDASE_A1"/>
    <property type="match status" value="1"/>
</dbReference>
<dbReference type="InterPro" id="IPR034161">
    <property type="entry name" value="Pepsin-like_plant"/>
</dbReference>
<dbReference type="Proteomes" id="UP001177140">
    <property type="component" value="Unassembled WGS sequence"/>
</dbReference>
<evidence type="ECO:0000313" key="10">
    <source>
        <dbReference type="EMBL" id="MCL7041277.1"/>
    </source>
</evidence>
<dbReference type="InterPro" id="IPR021109">
    <property type="entry name" value="Peptidase_aspartic_dom_sf"/>
</dbReference>
<gene>
    <name evidence="10" type="ORF">MKW94_026229</name>
</gene>
<comment type="caution">
    <text evidence="10">The sequence shown here is derived from an EMBL/GenBank/DDBJ whole genome shotgun (WGS) entry which is preliminary data.</text>
</comment>
<dbReference type="PANTHER" id="PTHR47967:SF128">
    <property type="entry name" value="ASPARTIC PROTEINASE CDR1-LIKE"/>
    <property type="match status" value="1"/>
</dbReference>
<dbReference type="Pfam" id="PF14541">
    <property type="entry name" value="TAXi_C"/>
    <property type="match status" value="1"/>
</dbReference>
<keyword evidence="11" id="KW-1185">Reference proteome</keyword>
<evidence type="ECO:0000256" key="8">
    <source>
        <dbReference type="SAM" id="SignalP"/>
    </source>
</evidence>
<dbReference type="PANTHER" id="PTHR47967">
    <property type="entry name" value="OS07G0603500 PROTEIN-RELATED"/>
    <property type="match status" value="1"/>
</dbReference>
<evidence type="ECO:0000256" key="1">
    <source>
        <dbReference type="ARBA" id="ARBA00007447"/>
    </source>
</evidence>
<evidence type="ECO:0000256" key="6">
    <source>
        <dbReference type="PIRSR" id="PIRSR601461-1"/>
    </source>
</evidence>
<sequence length="473" mass="52766">MDAKDHLLVLVRVLFFIISKVIEASSSFSSTDHAIKITLIHSSQLSPRSTHFKFSSKAGFDASIRQSLARSNYFAHRTTRNSSYHYKENQGLQSPLIPFDMGGYLMKFSIGSPPREFLGIADTGSDLVWVQCQPCKRCYPQDEPIFNPNASSSYKVVSCKSKWCKEFPYPCGEDLHDQHSSYCNYDYPYGSGSTSGVVAMEKFTFSPHYSTNSSPLINGILEKKIVIGCGYDNSGGPLSLISQLRYIIKGYFSYCLAPLHEELTSWVVLGRRRRPIAPTANTVSIPLLLKEPSTFYYVSLHGISVVVDVTMGEGGEQNKTLANNNEIFISNSVDSYNSPTDDEADIVIDSGTTYTLLHEKVYYKLEGVVRANINWNPIQPATKKGLPLCYNKTELSSNLIKLPEMIFHFNGDADVRLTETNTFFAITEDVTCLAFVPSSGVAILGNIAQTNFIVDYDLDGREVSFTRANCFEY</sequence>
<feature type="active site" evidence="6">
    <location>
        <position position="122"/>
    </location>
</feature>
<name>A0AA42ATR1_PAPNU</name>
<keyword evidence="4 7" id="KW-0378">Hydrolase</keyword>
<evidence type="ECO:0000256" key="2">
    <source>
        <dbReference type="ARBA" id="ARBA00022670"/>
    </source>
</evidence>
<keyword evidence="5" id="KW-0325">Glycoprotein</keyword>
<organism evidence="10 11">
    <name type="scientific">Papaver nudicaule</name>
    <name type="common">Iceland poppy</name>
    <dbReference type="NCBI Taxonomy" id="74823"/>
    <lineage>
        <taxon>Eukaryota</taxon>
        <taxon>Viridiplantae</taxon>
        <taxon>Streptophyta</taxon>
        <taxon>Embryophyta</taxon>
        <taxon>Tracheophyta</taxon>
        <taxon>Spermatophyta</taxon>
        <taxon>Magnoliopsida</taxon>
        <taxon>Ranunculales</taxon>
        <taxon>Papaveraceae</taxon>
        <taxon>Papaveroideae</taxon>
        <taxon>Papaver</taxon>
    </lineage>
</organism>
<dbReference type="InterPro" id="IPR001461">
    <property type="entry name" value="Aspartic_peptidase_A1"/>
</dbReference>
<evidence type="ECO:0000256" key="5">
    <source>
        <dbReference type="ARBA" id="ARBA00023180"/>
    </source>
</evidence>
<dbReference type="GO" id="GO:0005576">
    <property type="term" value="C:extracellular region"/>
    <property type="evidence" value="ECO:0007669"/>
    <property type="project" value="TreeGrafter"/>
</dbReference>
<dbReference type="CDD" id="cd05476">
    <property type="entry name" value="pepsin_A_like_plant"/>
    <property type="match status" value="1"/>
</dbReference>
<dbReference type="PRINTS" id="PR00792">
    <property type="entry name" value="PEPSIN"/>
</dbReference>
<dbReference type="EMBL" id="JAJJMA010222045">
    <property type="protein sequence ID" value="MCL7041277.1"/>
    <property type="molecule type" value="Genomic_DNA"/>
</dbReference>
<keyword evidence="2 7" id="KW-0645">Protease</keyword>
<keyword evidence="3 7" id="KW-0064">Aspartyl protease</keyword>
<evidence type="ECO:0000256" key="4">
    <source>
        <dbReference type="ARBA" id="ARBA00022801"/>
    </source>
</evidence>
<evidence type="ECO:0000256" key="3">
    <source>
        <dbReference type="ARBA" id="ARBA00022750"/>
    </source>
</evidence>
<dbReference type="SUPFAM" id="SSF50630">
    <property type="entry name" value="Acid proteases"/>
    <property type="match status" value="1"/>
</dbReference>
<evidence type="ECO:0000256" key="7">
    <source>
        <dbReference type="RuleBase" id="RU000454"/>
    </source>
</evidence>
<evidence type="ECO:0000313" key="11">
    <source>
        <dbReference type="Proteomes" id="UP001177140"/>
    </source>
</evidence>
<dbReference type="Gene3D" id="2.40.70.10">
    <property type="entry name" value="Acid Proteases"/>
    <property type="match status" value="2"/>
</dbReference>
<dbReference type="GO" id="GO:0006508">
    <property type="term" value="P:proteolysis"/>
    <property type="evidence" value="ECO:0007669"/>
    <property type="project" value="UniProtKB-KW"/>
</dbReference>
<dbReference type="InterPro" id="IPR033121">
    <property type="entry name" value="PEPTIDASE_A1"/>
</dbReference>
<dbReference type="Pfam" id="PF14543">
    <property type="entry name" value="TAXi_N"/>
    <property type="match status" value="1"/>
</dbReference>
<dbReference type="InterPro" id="IPR032861">
    <property type="entry name" value="TAXi_N"/>
</dbReference>
<dbReference type="InterPro" id="IPR001969">
    <property type="entry name" value="Aspartic_peptidase_AS"/>
</dbReference>
<reference evidence="10" key="1">
    <citation type="submission" date="2022-03" db="EMBL/GenBank/DDBJ databases">
        <title>A functionally conserved STORR gene fusion in Papaver species that diverged 16.8 million years ago.</title>
        <authorList>
            <person name="Catania T."/>
        </authorList>
    </citation>
    <scope>NUCLEOTIDE SEQUENCE</scope>
    <source>
        <strain evidence="10">S-191538</strain>
    </source>
</reference>
<dbReference type="PROSITE" id="PS00141">
    <property type="entry name" value="ASP_PROTEASE"/>
    <property type="match status" value="1"/>
</dbReference>
<protein>
    <recommendedName>
        <fullName evidence="9">Peptidase A1 domain-containing protein</fullName>
    </recommendedName>
</protein>
<feature type="active site" evidence="6">
    <location>
        <position position="349"/>
    </location>
</feature>
<proteinExistence type="inferred from homology"/>
<keyword evidence="8" id="KW-0732">Signal</keyword>
<dbReference type="InterPro" id="IPR051708">
    <property type="entry name" value="Plant_Aspart_Prot_A1"/>
</dbReference>
<comment type="similarity">
    <text evidence="1 7">Belongs to the peptidase A1 family.</text>
</comment>
<dbReference type="GO" id="GO:0004190">
    <property type="term" value="F:aspartic-type endopeptidase activity"/>
    <property type="evidence" value="ECO:0007669"/>
    <property type="project" value="UniProtKB-KW"/>
</dbReference>
<accession>A0AA42ATR1</accession>
<feature type="signal peptide" evidence="8">
    <location>
        <begin position="1"/>
        <end position="24"/>
    </location>
</feature>
<evidence type="ECO:0000259" key="9">
    <source>
        <dbReference type="PROSITE" id="PS51767"/>
    </source>
</evidence>